<sequence length="325" mass="38274">MEDCKELLYHDPSKLESRKDCFLSEDHYFRGRTALIYSDKAQKIGDYVIFPMSLSRSFYVLGIDDTTGKIFARLINGDPRLILDGNKREDKRLQRLKSFMGFTHNKWEVTSLKKGQIIRIQGDFAMRVIKTFSSLDKILNYLSYFPGLGLNDVRSTLWEEFIRKYLSTDEELEEIEKLYNVLEEIRRIRRINTMLGKRVKELSMIEEEVKEKIKSIMKTKRLVDRNRVYFMKILSMRDKFKEFIITKEEKLKLRYGHYTSPHLVQVSGILVGNQVIILREQDLVVTHKEHGISTFKISVPSIVEFGTLDNFVNITLSNFIDIIVF</sequence>
<dbReference type="RefSeq" id="WP_369610567.1">
    <property type="nucleotide sequence ID" value="NZ_AP031322.1"/>
</dbReference>
<dbReference type="KEGG" id="sjv:SJAV_02790"/>
<accession>A0AAT9GNS6</accession>
<dbReference type="AlphaFoldDB" id="A0AAT9GNS6"/>
<organism evidence="1">
    <name type="scientific">Sulfurisphaera javensis</name>
    <dbReference type="NCBI Taxonomy" id="2049879"/>
    <lineage>
        <taxon>Archaea</taxon>
        <taxon>Thermoproteota</taxon>
        <taxon>Thermoprotei</taxon>
        <taxon>Sulfolobales</taxon>
        <taxon>Sulfolobaceae</taxon>
        <taxon>Sulfurisphaera</taxon>
    </lineage>
</organism>
<dbReference type="GeneID" id="92353209"/>
<evidence type="ECO:0000313" key="1">
    <source>
        <dbReference type="EMBL" id="BFH72335.1"/>
    </source>
</evidence>
<reference evidence="1" key="1">
    <citation type="submission" date="2024-03" db="EMBL/GenBank/DDBJ databases">
        <title>Complete genome sequence of Sulfurisphaera javensis strain KD-1.</title>
        <authorList>
            <person name="Sakai H."/>
            <person name="Nur N."/>
            <person name="Suwanto A."/>
            <person name="Kurosawa N."/>
        </authorList>
    </citation>
    <scope>NUCLEOTIDE SEQUENCE</scope>
    <source>
        <strain evidence="1">KD-1</strain>
    </source>
</reference>
<protein>
    <submittedName>
        <fullName evidence="1">Uncharacterized protein</fullName>
    </submittedName>
</protein>
<gene>
    <name evidence="1" type="ORF">SJAV_02790</name>
</gene>
<dbReference type="EMBL" id="AP031322">
    <property type="protein sequence ID" value="BFH72335.1"/>
    <property type="molecule type" value="Genomic_DNA"/>
</dbReference>
<name>A0AAT9GNS6_9CREN</name>
<proteinExistence type="predicted"/>